<dbReference type="InterPro" id="IPR027417">
    <property type="entry name" value="P-loop_NTPase"/>
</dbReference>
<dbReference type="GO" id="GO:0016887">
    <property type="term" value="F:ATP hydrolysis activity"/>
    <property type="evidence" value="ECO:0007669"/>
    <property type="project" value="InterPro"/>
</dbReference>
<dbReference type="InterPro" id="IPR001482">
    <property type="entry name" value="T2SS/T4SS_dom"/>
</dbReference>
<name>C9Y5Q7_CROTZ</name>
<dbReference type="KEGG" id="ctu:Ctu_2p00290"/>
<dbReference type="Proteomes" id="UP000002069">
    <property type="component" value="Plasmid pCTU2"/>
</dbReference>
<dbReference type="SUPFAM" id="SSF52540">
    <property type="entry name" value="P-loop containing nucleoside triphosphate hydrolases"/>
    <property type="match status" value="1"/>
</dbReference>
<keyword evidence="4" id="KW-1185">Reference proteome</keyword>
<evidence type="ECO:0000313" key="4">
    <source>
        <dbReference type="Proteomes" id="UP000002069"/>
    </source>
</evidence>
<reference evidence="4" key="2">
    <citation type="journal article" date="2011" name="J. Bacteriol.">
        <title>Complete genome sequence of Cronobacter turicensis LMG 23827, a food-borne pathogen causing deaths in neonates.</title>
        <authorList>
            <person name="Stephan R."/>
            <person name="Lehner A."/>
            <person name="Tischler P."/>
            <person name="Rattei T."/>
        </authorList>
    </citation>
    <scope>NUCLEOTIDE SEQUENCE [LARGE SCALE GENOMIC DNA]</scope>
    <source>
        <strain evidence="4">DSM 18703 / CCUG 55852 / LMG 23827 / z3032</strain>
    </source>
</reference>
<organism evidence="3 4">
    <name type="scientific">Cronobacter turicensis (strain DSM 18703 / CCUG 55852 / LMG 23827 / z3032)</name>
    <dbReference type="NCBI Taxonomy" id="693216"/>
    <lineage>
        <taxon>Bacteria</taxon>
        <taxon>Pseudomonadati</taxon>
        <taxon>Pseudomonadota</taxon>
        <taxon>Gammaproteobacteria</taxon>
        <taxon>Enterobacterales</taxon>
        <taxon>Enterobacteriaceae</taxon>
        <taxon>Cronobacter</taxon>
    </lineage>
</organism>
<keyword evidence="3" id="KW-0614">Plasmid</keyword>
<dbReference type="Gene3D" id="3.30.450.90">
    <property type="match status" value="1"/>
</dbReference>
<gene>
    <name evidence="3" type="primary">virB11</name>
    <name evidence="3" type="ordered locus">Ctu_2p00290</name>
</gene>
<dbReference type="EMBL" id="FN543095">
    <property type="protein sequence ID" value="CBA34702.1"/>
    <property type="molecule type" value="Genomic_DNA"/>
</dbReference>
<dbReference type="CDD" id="cd01130">
    <property type="entry name" value="VirB11-like_ATPase"/>
    <property type="match status" value="1"/>
</dbReference>
<reference evidence="3 4" key="1">
    <citation type="journal article" date="2010" name="J. Bacteriol.">
        <title>Complete Genome Sequence of Cronobacter turicensis LMG 23827, a foodborne pathogen causing deaths in neonates.</title>
        <authorList>
            <person name="Stephan R."/>
            <person name="Lehner A."/>
            <person name="Tischler P."/>
            <person name="Rattei T."/>
        </authorList>
    </citation>
    <scope>NUCLEOTIDE SEQUENCE [LARGE SCALE GENOMIC DNA]</scope>
    <source>
        <strain evidence="4">DSM 18703 / CCUG 55852 / LMG 23827 / z3032</strain>
        <plasmid evidence="3 4">pCTU2</plasmid>
    </source>
</reference>
<comment type="similarity">
    <text evidence="1">Belongs to the GSP E family.</text>
</comment>
<dbReference type="HOGENOM" id="CLU_005379_3_1_6"/>
<evidence type="ECO:0000313" key="3">
    <source>
        <dbReference type="EMBL" id="CBA34702.1"/>
    </source>
</evidence>
<dbReference type="Pfam" id="PF00437">
    <property type="entry name" value="T2SSE"/>
    <property type="match status" value="1"/>
</dbReference>
<geneLocation type="plasmid" evidence="3 4">
    <name>pCTU2</name>
</geneLocation>
<evidence type="ECO:0000259" key="2">
    <source>
        <dbReference type="Pfam" id="PF00437"/>
    </source>
</evidence>
<dbReference type="InterPro" id="IPR050921">
    <property type="entry name" value="T4SS_GSP_E_ATPase"/>
</dbReference>
<sequence>MTATNISLDRYKQRFFGDFLELPGLTEIAVNRPDELFTKIDGVWTQHAVSLSYDDCYNFARCLAKHHNDNIEDIKPGLSATLESGERCQLVVPPACERGTVSATIRKPSRVQIPHQSYIDAGFYNRVTGSEQTETHDAELIELYNTKNIPLFMEKCVEYGKTIAVAGETSTGKTTYMKMLIGYIPLDLRITTIEDNPEITFFKHYMKMLIGYIPLDLRITTIEDNPEITFFKHKNYVHLFYPSESSDEKGSIVTPASLLRWNYRMNPDRILLTEVRGAEAWDFLKITGSGHEGSMTSIHAGSAMEAIDGFITRCYENPQCAQLPYAFMLRKVLDSLDVIVSIDLDGNIRRMNDIYFRPVHRKEYFEAMKS</sequence>
<dbReference type="PANTHER" id="PTHR30486">
    <property type="entry name" value="TWITCHING MOTILITY PROTEIN PILT"/>
    <property type="match status" value="1"/>
</dbReference>
<evidence type="ECO:0000256" key="1">
    <source>
        <dbReference type="ARBA" id="ARBA00006611"/>
    </source>
</evidence>
<dbReference type="AlphaFoldDB" id="C9Y5Q7"/>
<protein>
    <submittedName>
        <fullName evidence="3">Type IV secretion system protein virB11</fullName>
    </submittedName>
</protein>
<feature type="domain" description="Bacterial type II secretion system protein E" evidence="2">
    <location>
        <begin position="211"/>
        <end position="307"/>
    </location>
</feature>
<dbReference type="PANTHER" id="PTHR30486:SF6">
    <property type="entry name" value="TYPE IV PILUS RETRACTATION ATPASE PILT"/>
    <property type="match status" value="1"/>
</dbReference>
<accession>C9Y5Q7</accession>
<dbReference type="PATRIC" id="fig|693216.3.peg.4126"/>
<dbReference type="Gene3D" id="3.40.50.300">
    <property type="entry name" value="P-loop containing nucleotide triphosphate hydrolases"/>
    <property type="match status" value="2"/>
</dbReference>
<proteinExistence type="inferred from homology"/>